<name>E9HXC6_DAPPU</name>
<dbReference type="InParanoid" id="E9HXC6"/>
<protein>
    <submittedName>
        <fullName evidence="1">Uncharacterized protein</fullName>
    </submittedName>
</protein>
<keyword evidence="2" id="KW-1185">Reference proteome</keyword>
<evidence type="ECO:0000313" key="1">
    <source>
        <dbReference type="EMBL" id="EFX63606.1"/>
    </source>
</evidence>
<proteinExistence type="predicted"/>
<evidence type="ECO:0000313" key="2">
    <source>
        <dbReference type="Proteomes" id="UP000000305"/>
    </source>
</evidence>
<gene>
    <name evidence="1" type="ORF">DAPPUDRAFT_335289</name>
</gene>
<dbReference type="PhylomeDB" id="E9HXC6"/>
<dbReference type="Proteomes" id="UP000000305">
    <property type="component" value="Unassembled WGS sequence"/>
</dbReference>
<dbReference type="EMBL" id="GL733027">
    <property type="protein sequence ID" value="EFX63606.1"/>
    <property type="molecule type" value="Genomic_DNA"/>
</dbReference>
<reference evidence="1 2" key="1">
    <citation type="journal article" date="2011" name="Science">
        <title>The ecoresponsive genome of Daphnia pulex.</title>
        <authorList>
            <person name="Colbourne J.K."/>
            <person name="Pfrender M.E."/>
            <person name="Gilbert D."/>
            <person name="Thomas W.K."/>
            <person name="Tucker A."/>
            <person name="Oakley T.H."/>
            <person name="Tokishita S."/>
            <person name="Aerts A."/>
            <person name="Arnold G.J."/>
            <person name="Basu M.K."/>
            <person name="Bauer D.J."/>
            <person name="Caceres C.E."/>
            <person name="Carmel L."/>
            <person name="Casola C."/>
            <person name="Choi J.H."/>
            <person name="Detter J.C."/>
            <person name="Dong Q."/>
            <person name="Dusheyko S."/>
            <person name="Eads B.D."/>
            <person name="Frohlich T."/>
            <person name="Geiler-Samerotte K.A."/>
            <person name="Gerlach D."/>
            <person name="Hatcher P."/>
            <person name="Jogdeo S."/>
            <person name="Krijgsveld J."/>
            <person name="Kriventseva E.V."/>
            <person name="Kultz D."/>
            <person name="Laforsch C."/>
            <person name="Lindquist E."/>
            <person name="Lopez J."/>
            <person name="Manak J.R."/>
            <person name="Muller J."/>
            <person name="Pangilinan J."/>
            <person name="Patwardhan R.P."/>
            <person name="Pitluck S."/>
            <person name="Pritham E.J."/>
            <person name="Rechtsteiner A."/>
            <person name="Rho M."/>
            <person name="Rogozin I.B."/>
            <person name="Sakarya O."/>
            <person name="Salamov A."/>
            <person name="Schaack S."/>
            <person name="Shapiro H."/>
            <person name="Shiga Y."/>
            <person name="Skalitzky C."/>
            <person name="Smith Z."/>
            <person name="Souvorov A."/>
            <person name="Sung W."/>
            <person name="Tang Z."/>
            <person name="Tsuchiya D."/>
            <person name="Tu H."/>
            <person name="Vos H."/>
            <person name="Wang M."/>
            <person name="Wolf Y.I."/>
            <person name="Yamagata H."/>
            <person name="Yamada T."/>
            <person name="Ye Y."/>
            <person name="Shaw J.R."/>
            <person name="Andrews J."/>
            <person name="Crease T.J."/>
            <person name="Tang H."/>
            <person name="Lucas S.M."/>
            <person name="Robertson H.M."/>
            <person name="Bork P."/>
            <person name="Koonin E.V."/>
            <person name="Zdobnov E.M."/>
            <person name="Grigoriev I.V."/>
            <person name="Lynch M."/>
            <person name="Boore J.L."/>
        </authorList>
    </citation>
    <scope>NUCLEOTIDE SEQUENCE [LARGE SCALE GENOMIC DNA]</scope>
</reference>
<dbReference type="HOGENOM" id="CLU_584731_0_0_1"/>
<sequence length="468" mass="54811">MRHVTLDLKNLIEEGIMYKGKLHAVRLLHLQGDGKERAAMFGMCDTFSAVSHCDPWSYLKRVTRINASSCREILSETQDKRTEESYKVDVGNIEGRIQHAKVLKGKKLKLKRLRKEAKAAEKAGGSRKRRGRPIVVAKLESKYFYSRGLKYSSVWNTIPYFHVAQQGALVPCTSHDLYAGAFRHDLARILVSLCNQGFFIWKDLQKNFRLKRLALKFEDKTNWHDQVCDKYTFKKLPGKHVSVHMIIRYASTFWMHREASDPMFGTTAWKMYLRMKKISELVTSKVFSKITLSNLRNHIEEYIDLKLRFKEENHDIKWLNDSCSPKHLWMLHYFNAVTVCGPLCQLETNIAESKNGQLRKHSTRANQTKNVLKTIFTRELRKSAVEEWTRKDNQATENQEAVILAQKISKRYRKALQKAGLQLHDFNVLKFVDKYGYRYRSMEQQVVAHDQQCFSELSYVLQHKRQRS</sequence>
<dbReference type="AlphaFoldDB" id="E9HXC6"/>
<dbReference type="KEGG" id="dpx:DAPPUDRAFT_335289"/>
<organism evidence="1 2">
    <name type="scientific">Daphnia pulex</name>
    <name type="common">Water flea</name>
    <dbReference type="NCBI Taxonomy" id="6669"/>
    <lineage>
        <taxon>Eukaryota</taxon>
        <taxon>Metazoa</taxon>
        <taxon>Ecdysozoa</taxon>
        <taxon>Arthropoda</taxon>
        <taxon>Crustacea</taxon>
        <taxon>Branchiopoda</taxon>
        <taxon>Diplostraca</taxon>
        <taxon>Cladocera</taxon>
        <taxon>Anomopoda</taxon>
        <taxon>Daphniidae</taxon>
        <taxon>Daphnia</taxon>
    </lineage>
</organism>
<feature type="non-terminal residue" evidence="1">
    <location>
        <position position="468"/>
    </location>
</feature>
<dbReference type="OrthoDB" id="6764509at2759"/>
<accession>E9HXC6</accession>